<evidence type="ECO:0000256" key="7">
    <source>
        <dbReference type="ARBA" id="ARBA00023136"/>
    </source>
</evidence>
<dbReference type="CDD" id="cd01665">
    <property type="entry name" value="Cyt_c_Oxidase_III"/>
    <property type="match status" value="1"/>
</dbReference>
<evidence type="ECO:0000256" key="1">
    <source>
        <dbReference type="ARBA" id="ARBA00004141"/>
    </source>
</evidence>
<keyword evidence="8 11" id="KW-0496">Mitochondrion</keyword>
<gene>
    <name evidence="11" type="primary">cox3</name>
</gene>
<geneLocation type="mitochondrion" evidence="11"/>
<reference evidence="11" key="1">
    <citation type="journal article" date="2018" name="Mol. Phylogenet. Evol.">
        <title>Mitochondrial phylogenomics of the Hymenoptera.</title>
        <authorList>
            <person name="Tang P."/>
            <person name="Zhu J.C."/>
            <person name="Zheng B.Y."/>
            <person name="Wei S.J."/>
            <person name="Sharkey M."/>
            <person name="Chen X.X."/>
            <person name="Vogler A.P."/>
        </authorList>
    </citation>
    <scope>NUCLEOTIDE SEQUENCE</scope>
</reference>
<dbReference type="InterPro" id="IPR024791">
    <property type="entry name" value="Cyt_c/ubiquinol_Oxase_su3"/>
</dbReference>
<feature type="transmembrane region" description="Helical" evidence="9">
    <location>
        <begin position="198"/>
        <end position="220"/>
    </location>
</feature>
<name>A0A3S8V164_9HYME</name>
<dbReference type="Gene3D" id="1.20.120.80">
    <property type="entry name" value="Cytochrome c oxidase, subunit III, four-helix bundle"/>
    <property type="match status" value="1"/>
</dbReference>
<evidence type="ECO:0000256" key="4">
    <source>
        <dbReference type="ARBA" id="ARBA00022692"/>
    </source>
</evidence>
<dbReference type="InterPro" id="IPR013833">
    <property type="entry name" value="Cyt_c_oxidase_su3_a-hlx"/>
</dbReference>
<keyword evidence="5" id="KW-1278">Translocase</keyword>
<dbReference type="GO" id="GO:0016020">
    <property type="term" value="C:membrane"/>
    <property type="evidence" value="ECO:0007669"/>
    <property type="project" value="UniProtKB-SubCell"/>
</dbReference>
<dbReference type="PANTHER" id="PTHR11403:SF7">
    <property type="entry name" value="CYTOCHROME C OXIDASE SUBUNIT 3"/>
    <property type="match status" value="1"/>
</dbReference>
<organism evidence="11">
    <name type="scientific">Platygaster sp. ZJUH_2016026</name>
    <dbReference type="NCBI Taxonomy" id="2491166"/>
    <lineage>
        <taxon>Eukaryota</taxon>
        <taxon>Metazoa</taxon>
        <taxon>Ecdysozoa</taxon>
        <taxon>Arthropoda</taxon>
        <taxon>Hexapoda</taxon>
        <taxon>Insecta</taxon>
        <taxon>Pterygota</taxon>
        <taxon>Neoptera</taxon>
        <taxon>Endopterygota</taxon>
        <taxon>Hymenoptera</taxon>
        <taxon>Apocrita</taxon>
        <taxon>Proctotrupomorpha</taxon>
        <taxon>Platygastroidea</taxon>
        <taxon>Platygastridae</taxon>
        <taxon>Platygastrinae</taxon>
        <taxon>Platygaster</taxon>
    </lineage>
</organism>
<dbReference type="GO" id="GO:0004129">
    <property type="term" value="F:cytochrome-c oxidase activity"/>
    <property type="evidence" value="ECO:0007669"/>
    <property type="project" value="InterPro"/>
</dbReference>
<evidence type="ECO:0000256" key="5">
    <source>
        <dbReference type="ARBA" id="ARBA00022967"/>
    </source>
</evidence>
<keyword evidence="6 9" id="KW-1133">Transmembrane helix</keyword>
<comment type="function">
    <text evidence="8">Component of the cytochrome c oxidase, the last enzyme in the mitochondrial electron transport chain which drives oxidative phosphorylation. The respiratory chain contains 3 multisubunit complexes succinate dehydrogenase (complex II, CII), ubiquinol-cytochrome c oxidoreductase (cytochrome b-c1 complex, complex III, CIII) and cytochrome c oxidase (complex IV, CIV), that cooperate to transfer electrons derived from NADH and succinate to molecular oxygen, creating an electrochemical gradient over the inner membrane that drives transmembrane transport and the ATP synthase. Cytochrome c oxidase is the component of the respiratory chain that catalyzes the reduction of oxygen to water. Electrons originating from reduced cytochrome c in the intermembrane space (IMS) are transferred via the dinuclear copper A center (CU(A)) of subunit 2 and heme A of subunit 1 to the active site in subunit 1, a binuclear center (BNC) formed by heme A3 and copper B (CU(B)). The BNC reduces molecular oxygen to 2 water molecules using 4 electrons from cytochrome c in the IMS and 4 protons from the mitochondrial matrix.</text>
</comment>
<feature type="transmembrane region" description="Helical" evidence="9">
    <location>
        <begin position="122"/>
        <end position="149"/>
    </location>
</feature>
<dbReference type="Pfam" id="PF00510">
    <property type="entry name" value="COX3"/>
    <property type="match status" value="1"/>
</dbReference>
<dbReference type="PANTHER" id="PTHR11403">
    <property type="entry name" value="CYTOCHROME C OXIDASE SUBUNIT III"/>
    <property type="match status" value="1"/>
</dbReference>
<protein>
    <recommendedName>
        <fullName evidence="3 8">Cytochrome c oxidase subunit 3</fullName>
    </recommendedName>
</protein>
<keyword evidence="7 9" id="KW-0472">Membrane</keyword>
<evidence type="ECO:0000313" key="11">
    <source>
        <dbReference type="EMBL" id="AZL93391.1"/>
    </source>
</evidence>
<sequence length="261" mass="31327">MKINNHPFHLVSISPWPLMTSISLMNLMFSLINYINFNKFNWTMMSIITLILCSYQWWRDIIRESSFQGMHTNKIIIHLNKGMILFIISEIMFFFSFFWAFFHMMLSPSLEIGMNWPPMNIYIFNPFNIPLLNTIILLSSGLTISWCHFSILNKNFFQSKMSFLITMIMGMTFSYLQIIEYYMSMYSINDSSFGSTFFLTTGFHGLHVIIGTMFISLSFIRLMNNHFSKIHHFGFEASAWYWHFVDVVWLFLYIFMYWWPY</sequence>
<dbReference type="InterPro" id="IPR000298">
    <property type="entry name" value="Cyt_c_oxidase-like_su3"/>
</dbReference>
<feature type="transmembrane region" description="Helical" evidence="9">
    <location>
        <begin position="240"/>
        <end position="259"/>
    </location>
</feature>
<comment type="similarity">
    <text evidence="2 8">Belongs to the cytochrome c oxidase subunit 3 family.</text>
</comment>
<dbReference type="EMBL" id="MG923507">
    <property type="protein sequence ID" value="AZL93391.1"/>
    <property type="molecule type" value="Genomic_DNA"/>
</dbReference>
<proteinExistence type="inferred from homology"/>
<feature type="transmembrane region" description="Helical" evidence="9">
    <location>
        <begin position="79"/>
        <end position="102"/>
    </location>
</feature>
<dbReference type="InterPro" id="IPR035973">
    <property type="entry name" value="Cyt_c_oxidase_su3-like_sf"/>
</dbReference>
<feature type="domain" description="Heme-copper oxidase subunit III family profile" evidence="10">
    <location>
        <begin position="4"/>
        <end position="261"/>
    </location>
</feature>
<dbReference type="InterPro" id="IPR033945">
    <property type="entry name" value="Cyt_c_oxase_su3_dom"/>
</dbReference>
<dbReference type="SUPFAM" id="SSF81452">
    <property type="entry name" value="Cytochrome c oxidase subunit III-like"/>
    <property type="match status" value="1"/>
</dbReference>
<dbReference type="AlphaFoldDB" id="A0A3S8V164"/>
<accession>A0A3S8V164</accession>
<evidence type="ECO:0000256" key="2">
    <source>
        <dbReference type="ARBA" id="ARBA00010581"/>
    </source>
</evidence>
<evidence type="ECO:0000256" key="9">
    <source>
        <dbReference type="SAM" id="Phobius"/>
    </source>
</evidence>
<evidence type="ECO:0000259" key="10">
    <source>
        <dbReference type="PROSITE" id="PS50253"/>
    </source>
</evidence>
<dbReference type="PROSITE" id="PS50253">
    <property type="entry name" value="COX3"/>
    <property type="match status" value="1"/>
</dbReference>
<evidence type="ECO:0000256" key="3">
    <source>
        <dbReference type="ARBA" id="ARBA00015944"/>
    </source>
</evidence>
<feature type="transmembrane region" description="Helical" evidence="9">
    <location>
        <begin position="161"/>
        <end position="178"/>
    </location>
</feature>
<evidence type="ECO:0000256" key="6">
    <source>
        <dbReference type="ARBA" id="ARBA00022989"/>
    </source>
</evidence>
<keyword evidence="4 8" id="KW-0812">Transmembrane</keyword>
<feature type="transmembrane region" description="Helical" evidence="9">
    <location>
        <begin position="12"/>
        <end position="34"/>
    </location>
</feature>
<dbReference type="GO" id="GO:0005739">
    <property type="term" value="C:mitochondrion"/>
    <property type="evidence" value="ECO:0007669"/>
    <property type="project" value="TreeGrafter"/>
</dbReference>
<dbReference type="GO" id="GO:0006123">
    <property type="term" value="P:mitochondrial electron transport, cytochrome c to oxygen"/>
    <property type="evidence" value="ECO:0007669"/>
    <property type="project" value="TreeGrafter"/>
</dbReference>
<dbReference type="Gene3D" id="1.10.287.70">
    <property type="match status" value="1"/>
</dbReference>
<comment type="subcellular location">
    <subcellularLocation>
        <location evidence="1">Membrane</location>
        <topology evidence="1">Multi-pass membrane protein</topology>
    </subcellularLocation>
</comment>
<evidence type="ECO:0000256" key="8">
    <source>
        <dbReference type="RuleBase" id="RU003375"/>
    </source>
</evidence>